<sequence>MFEDDRGRHGQVNFKRRHVDGEVELTNDGGRTWLAFRLLHPPFLNGEPERKESASTLFNLESIFSVLGEIFRNGSVWELDGGFDRRMPEKLGRVGDMSPNVAFGRCLVYRIDVSDLLEGNR</sequence>
<protein>
    <submittedName>
        <fullName evidence="1">Uncharacterized protein</fullName>
    </submittedName>
</protein>
<organism evidence="1 2">
    <name type="scientific">Ectocarpus siliculosus</name>
    <name type="common">Brown alga</name>
    <name type="synonym">Conferva siliculosa</name>
    <dbReference type="NCBI Taxonomy" id="2880"/>
    <lineage>
        <taxon>Eukaryota</taxon>
        <taxon>Sar</taxon>
        <taxon>Stramenopiles</taxon>
        <taxon>Ochrophyta</taxon>
        <taxon>PX clade</taxon>
        <taxon>Phaeophyceae</taxon>
        <taxon>Ectocarpales</taxon>
        <taxon>Ectocarpaceae</taxon>
        <taxon>Ectocarpus</taxon>
    </lineage>
</organism>
<reference evidence="1 2" key="1">
    <citation type="journal article" date="2010" name="Nature">
        <title>The Ectocarpus genome and the independent evolution of multicellularity in brown algae.</title>
        <authorList>
            <person name="Cock J.M."/>
            <person name="Sterck L."/>
            <person name="Rouze P."/>
            <person name="Scornet D."/>
            <person name="Allen A.E."/>
            <person name="Amoutzias G."/>
            <person name="Anthouard V."/>
            <person name="Artiguenave F."/>
            <person name="Aury J.M."/>
            <person name="Badger J.H."/>
            <person name="Beszteri B."/>
            <person name="Billiau K."/>
            <person name="Bonnet E."/>
            <person name="Bothwell J.H."/>
            <person name="Bowler C."/>
            <person name="Boyen C."/>
            <person name="Brownlee C."/>
            <person name="Carrano C.J."/>
            <person name="Charrier B."/>
            <person name="Cho G.Y."/>
            <person name="Coelho S.M."/>
            <person name="Collen J."/>
            <person name="Corre E."/>
            <person name="Da Silva C."/>
            <person name="Delage L."/>
            <person name="Delaroque N."/>
            <person name="Dittami S.M."/>
            <person name="Doulbeau S."/>
            <person name="Elias M."/>
            <person name="Farnham G."/>
            <person name="Gachon C.M."/>
            <person name="Gschloessl B."/>
            <person name="Heesch S."/>
            <person name="Jabbari K."/>
            <person name="Jubin C."/>
            <person name="Kawai H."/>
            <person name="Kimura K."/>
            <person name="Kloareg B."/>
            <person name="Kupper F.C."/>
            <person name="Lang D."/>
            <person name="Le Bail A."/>
            <person name="Leblanc C."/>
            <person name="Lerouge P."/>
            <person name="Lohr M."/>
            <person name="Lopez P.J."/>
            <person name="Martens C."/>
            <person name="Maumus F."/>
            <person name="Michel G."/>
            <person name="Miranda-Saavedra D."/>
            <person name="Morales J."/>
            <person name="Moreau H."/>
            <person name="Motomura T."/>
            <person name="Nagasato C."/>
            <person name="Napoli C.A."/>
            <person name="Nelson D.R."/>
            <person name="Nyvall-Collen P."/>
            <person name="Peters A.F."/>
            <person name="Pommier C."/>
            <person name="Potin P."/>
            <person name="Poulain J."/>
            <person name="Quesneville H."/>
            <person name="Read B."/>
            <person name="Rensing S.A."/>
            <person name="Ritter A."/>
            <person name="Rousvoal S."/>
            <person name="Samanta M."/>
            <person name="Samson G."/>
            <person name="Schroeder D.C."/>
            <person name="Segurens B."/>
            <person name="Strittmatter M."/>
            <person name="Tonon T."/>
            <person name="Tregear J.W."/>
            <person name="Valentin K."/>
            <person name="von Dassow P."/>
            <person name="Yamagishi T."/>
            <person name="Van de Peer Y."/>
            <person name="Wincker P."/>
        </authorList>
    </citation>
    <scope>NUCLEOTIDE SEQUENCE [LARGE SCALE GENOMIC DNA]</scope>
    <source>
        <strain evidence="2">Ec32 / CCAP1310/4</strain>
    </source>
</reference>
<evidence type="ECO:0000313" key="2">
    <source>
        <dbReference type="Proteomes" id="UP000002630"/>
    </source>
</evidence>
<dbReference type="Proteomes" id="UP000002630">
    <property type="component" value="Unassembled WGS sequence"/>
</dbReference>
<proteinExistence type="predicted"/>
<evidence type="ECO:0000313" key="1">
    <source>
        <dbReference type="EMBL" id="CBJ34179.1"/>
    </source>
</evidence>
<name>D7FIY5_ECTSI</name>
<dbReference type="AlphaFoldDB" id="D7FIY5"/>
<keyword evidence="2" id="KW-1185">Reference proteome</keyword>
<dbReference type="InParanoid" id="D7FIY5"/>
<gene>
    <name evidence="1" type="ORF">Esi_1242_0002</name>
</gene>
<dbReference type="EMBL" id="FN649760">
    <property type="protein sequence ID" value="CBJ34179.1"/>
    <property type="molecule type" value="Genomic_DNA"/>
</dbReference>
<accession>D7FIY5</accession>